<protein>
    <submittedName>
        <fullName evidence="2">Uncharacterized protein</fullName>
    </submittedName>
</protein>
<comment type="caution">
    <text evidence="2">The sequence shown here is derived from an EMBL/GenBank/DDBJ whole genome shotgun (WGS) entry which is preliminary data.</text>
</comment>
<gene>
    <name evidence="2" type="ORF">J2Y69_000504</name>
</gene>
<accession>A0ABU1S8H3</accession>
<reference evidence="2 3" key="1">
    <citation type="submission" date="2023-07" db="EMBL/GenBank/DDBJ databases">
        <title>Sorghum-associated microbial communities from plants grown in Nebraska, USA.</title>
        <authorList>
            <person name="Schachtman D."/>
        </authorList>
    </citation>
    <scope>NUCLEOTIDE SEQUENCE [LARGE SCALE GENOMIC DNA]</scope>
    <source>
        <strain evidence="2 3">2980</strain>
    </source>
</reference>
<sequence>MSLMHTMAASRHLLVTDLFEPPHWPLQTTVLPADVLFHRDSLAAEGRQATPLVRIGAAAPADTERSHQQRYISIVVAAVTAVDTEADGHGHGPRSIAIDADLHGLQGQILDARVIGRRFPHRTVRARLHDATGNWGMAIRLPRDIAVGDLLAIPCEGIVSLGSIRPPHRDERDQSADDAPHCARHIRSR</sequence>
<feature type="region of interest" description="Disordered" evidence="1">
    <location>
        <begin position="162"/>
        <end position="189"/>
    </location>
</feature>
<evidence type="ECO:0000313" key="2">
    <source>
        <dbReference type="EMBL" id="MDR6865919.1"/>
    </source>
</evidence>
<proteinExistence type="predicted"/>
<evidence type="ECO:0000313" key="3">
    <source>
        <dbReference type="Proteomes" id="UP001259347"/>
    </source>
</evidence>
<dbReference type="Proteomes" id="UP001259347">
    <property type="component" value="Unassembled WGS sequence"/>
</dbReference>
<dbReference type="RefSeq" id="WP_310017200.1">
    <property type="nucleotide sequence ID" value="NZ_JAVDUM010000002.1"/>
</dbReference>
<keyword evidence="3" id="KW-1185">Reference proteome</keyword>
<feature type="compositionally biased region" description="Basic and acidic residues" evidence="1">
    <location>
        <begin position="167"/>
        <end position="181"/>
    </location>
</feature>
<evidence type="ECO:0000256" key="1">
    <source>
        <dbReference type="SAM" id="MobiDB-lite"/>
    </source>
</evidence>
<name>A0ABU1S8H3_9MICO</name>
<dbReference type="EMBL" id="JAVDUM010000002">
    <property type="protein sequence ID" value="MDR6865919.1"/>
    <property type="molecule type" value="Genomic_DNA"/>
</dbReference>
<organism evidence="2 3">
    <name type="scientific">Microbacterium resistens</name>
    <dbReference type="NCBI Taxonomy" id="156977"/>
    <lineage>
        <taxon>Bacteria</taxon>
        <taxon>Bacillati</taxon>
        <taxon>Actinomycetota</taxon>
        <taxon>Actinomycetes</taxon>
        <taxon>Micrococcales</taxon>
        <taxon>Microbacteriaceae</taxon>
        <taxon>Microbacterium</taxon>
    </lineage>
</organism>